<dbReference type="KEGG" id="pno:SNOG_12517"/>
<dbReference type="GeneID" id="5979646"/>
<dbReference type="RefSeq" id="XP_001802737.1">
    <property type="nucleotide sequence ID" value="XM_001802685.1"/>
</dbReference>
<evidence type="ECO:0000313" key="2">
    <source>
        <dbReference type="Proteomes" id="UP000001055"/>
    </source>
</evidence>
<dbReference type="AlphaFoldDB" id="Q0U6U7"/>
<organism evidence="1 2">
    <name type="scientific">Phaeosphaeria nodorum (strain SN15 / ATCC MYA-4574 / FGSC 10173)</name>
    <name type="common">Glume blotch fungus</name>
    <name type="synonym">Parastagonospora nodorum</name>
    <dbReference type="NCBI Taxonomy" id="321614"/>
    <lineage>
        <taxon>Eukaryota</taxon>
        <taxon>Fungi</taxon>
        <taxon>Dikarya</taxon>
        <taxon>Ascomycota</taxon>
        <taxon>Pezizomycotina</taxon>
        <taxon>Dothideomycetes</taxon>
        <taxon>Pleosporomycetidae</taxon>
        <taxon>Pleosporales</taxon>
        <taxon>Pleosporineae</taxon>
        <taxon>Phaeosphaeriaceae</taxon>
        <taxon>Parastagonospora</taxon>
    </lineage>
</organism>
<dbReference type="EMBL" id="CH445346">
    <property type="protein sequence ID" value="EAT80330.1"/>
    <property type="molecule type" value="Genomic_DNA"/>
</dbReference>
<name>Q0U6U7_PHANO</name>
<gene>
    <name evidence="1" type="ORF">SNOG_12517</name>
</gene>
<sequence>MSLAESAPIFLQPTGLIIADAQLCLTFFCSVDHVPSAALSSRKANDPPQQQTTL</sequence>
<proteinExistence type="predicted"/>
<dbReference type="InParanoid" id="Q0U6U7"/>
<protein>
    <submittedName>
        <fullName evidence="1">Uncharacterized protein</fullName>
    </submittedName>
</protein>
<reference evidence="2" key="1">
    <citation type="journal article" date="2007" name="Plant Cell">
        <title>Dothideomycete-plant interactions illuminated by genome sequencing and EST analysis of the wheat pathogen Stagonospora nodorum.</title>
        <authorList>
            <person name="Hane J.K."/>
            <person name="Lowe R.G."/>
            <person name="Solomon P.S."/>
            <person name="Tan K.C."/>
            <person name="Schoch C.L."/>
            <person name="Spatafora J.W."/>
            <person name="Crous P.W."/>
            <person name="Kodira C."/>
            <person name="Birren B.W."/>
            <person name="Galagan J.E."/>
            <person name="Torriani S.F."/>
            <person name="McDonald B.A."/>
            <person name="Oliver R.P."/>
        </authorList>
    </citation>
    <scope>NUCLEOTIDE SEQUENCE [LARGE SCALE GENOMIC DNA]</scope>
    <source>
        <strain evidence="2">SN15 / ATCC MYA-4574 / FGSC 10173</strain>
    </source>
</reference>
<accession>Q0U6U7</accession>
<dbReference type="Proteomes" id="UP000001055">
    <property type="component" value="Unassembled WGS sequence"/>
</dbReference>
<evidence type="ECO:0000313" key="1">
    <source>
        <dbReference type="EMBL" id="EAT80330.1"/>
    </source>
</evidence>